<gene>
    <name evidence="1" type="ORF">LOK49_LG11G00273</name>
</gene>
<sequence length="136" mass="15619">MVNVQSATSRPQVEVVERLWRWVWPLAGFIKISFDGAFRKNDSIEAMVAQDAMRLAYEFGFSTVVVEGDSQMVVNMVNGKIQIRPIEVEVMQFYDKMYEIQVLEARRSSDGDRLSLGNRTMLEEEIMVGFDEEALT</sequence>
<dbReference type="Proteomes" id="UP001060215">
    <property type="component" value="Chromosome 12"/>
</dbReference>
<evidence type="ECO:0000313" key="2">
    <source>
        <dbReference type="Proteomes" id="UP001060215"/>
    </source>
</evidence>
<dbReference type="EMBL" id="CM045769">
    <property type="protein sequence ID" value="KAI7995958.1"/>
    <property type="molecule type" value="Genomic_DNA"/>
</dbReference>
<reference evidence="1 2" key="1">
    <citation type="journal article" date="2022" name="Plant J.">
        <title>Chromosome-level genome of Camellia lanceoleosa provides a valuable resource for understanding genome evolution and self-incompatibility.</title>
        <authorList>
            <person name="Gong W."/>
            <person name="Xiao S."/>
            <person name="Wang L."/>
            <person name="Liao Z."/>
            <person name="Chang Y."/>
            <person name="Mo W."/>
            <person name="Hu G."/>
            <person name="Li W."/>
            <person name="Zhao G."/>
            <person name="Zhu H."/>
            <person name="Hu X."/>
            <person name="Ji K."/>
            <person name="Xiang X."/>
            <person name="Song Q."/>
            <person name="Yuan D."/>
            <person name="Jin S."/>
            <person name="Zhang L."/>
        </authorList>
    </citation>
    <scope>NUCLEOTIDE SEQUENCE [LARGE SCALE GENOMIC DNA]</scope>
    <source>
        <strain evidence="1">SQ_2022a</strain>
    </source>
</reference>
<evidence type="ECO:0000313" key="1">
    <source>
        <dbReference type="EMBL" id="KAI7995958.1"/>
    </source>
</evidence>
<keyword evidence="2" id="KW-1185">Reference proteome</keyword>
<name>A0ACC0G5S0_9ERIC</name>
<comment type="caution">
    <text evidence="1">The sequence shown here is derived from an EMBL/GenBank/DDBJ whole genome shotgun (WGS) entry which is preliminary data.</text>
</comment>
<accession>A0ACC0G5S0</accession>
<protein>
    <submittedName>
        <fullName evidence="1">Uncharacterized protein</fullName>
    </submittedName>
</protein>
<organism evidence="1 2">
    <name type="scientific">Camellia lanceoleosa</name>
    <dbReference type="NCBI Taxonomy" id="1840588"/>
    <lineage>
        <taxon>Eukaryota</taxon>
        <taxon>Viridiplantae</taxon>
        <taxon>Streptophyta</taxon>
        <taxon>Embryophyta</taxon>
        <taxon>Tracheophyta</taxon>
        <taxon>Spermatophyta</taxon>
        <taxon>Magnoliopsida</taxon>
        <taxon>eudicotyledons</taxon>
        <taxon>Gunneridae</taxon>
        <taxon>Pentapetalae</taxon>
        <taxon>asterids</taxon>
        <taxon>Ericales</taxon>
        <taxon>Theaceae</taxon>
        <taxon>Camellia</taxon>
    </lineage>
</organism>
<proteinExistence type="predicted"/>